<evidence type="ECO:0000256" key="2">
    <source>
        <dbReference type="SAM" id="Phobius"/>
    </source>
</evidence>
<evidence type="ECO:0000259" key="4">
    <source>
        <dbReference type="Pfam" id="PF00690"/>
    </source>
</evidence>
<feature type="transmembrane region" description="Helical" evidence="2">
    <location>
        <begin position="229"/>
        <end position="251"/>
    </location>
</feature>
<keyword evidence="6" id="KW-1185">Reference proteome</keyword>
<dbReference type="Proteomes" id="UP000886885">
    <property type="component" value="Chromosome 16A"/>
</dbReference>
<dbReference type="InterPro" id="IPR059000">
    <property type="entry name" value="ATPase_P-type_domA"/>
</dbReference>
<dbReference type="AlphaFoldDB" id="A0A8X7Y5I8"/>
<feature type="transmembrane region" description="Helical" evidence="2">
    <location>
        <begin position="321"/>
        <end position="342"/>
    </location>
</feature>
<dbReference type="Pfam" id="PF00122">
    <property type="entry name" value="E1-E2_ATPase"/>
    <property type="match status" value="1"/>
</dbReference>
<dbReference type="OrthoDB" id="116380at2759"/>
<keyword evidence="2" id="KW-0812">Transmembrane</keyword>
<evidence type="ECO:0000259" key="3">
    <source>
        <dbReference type="Pfam" id="PF00122"/>
    </source>
</evidence>
<sequence length="368" mass="40798">MEKIPVEEVFEKLKCTKEGLNTTEGEERREIFSPNKLEEKKRVQSSSSWVSCGILYHGSWVMEAAAIMANGGGMPTDWKDFVGIVVLLVIKSTISFIEENNAGNAAAALMAGLAPKTMVSIPERSFFFQDMISIKLGDIIPANARLMEVDPLKIDQSALTGESLPVTRHPGDEAAHLVDNTNNVGHFQKVLTAIGNFCICSFAIGYMLIEIILMYPIQHRKYREGIDNLLMLLIGGIPIAPSLVSDIGHWVSSYITARNLIEVFVKDMDKDTLVLHAARASRTENQDAIDGSIVEMWDPTEVATITAVYAKWGFARIQGIVWGRAGIIWIFSVITCIPLDILKFITRNALTGKAWDNLLENVFKLNKI</sequence>
<dbReference type="Pfam" id="PF00690">
    <property type="entry name" value="Cation_ATPase_N"/>
    <property type="match status" value="1"/>
</dbReference>
<reference evidence="5" key="1">
    <citation type="journal article" date="2020" name="bioRxiv">
        <title>Hybrid origin of Populus tomentosa Carr. identified through genome sequencing and phylogenomic analysis.</title>
        <authorList>
            <person name="An X."/>
            <person name="Gao K."/>
            <person name="Chen Z."/>
            <person name="Li J."/>
            <person name="Yang X."/>
            <person name="Yang X."/>
            <person name="Zhou J."/>
            <person name="Guo T."/>
            <person name="Zhao T."/>
            <person name="Huang S."/>
            <person name="Miao D."/>
            <person name="Khan W.U."/>
            <person name="Rao P."/>
            <person name="Ye M."/>
            <person name="Lei B."/>
            <person name="Liao W."/>
            <person name="Wang J."/>
            <person name="Ji L."/>
            <person name="Li Y."/>
            <person name="Guo B."/>
            <person name="Mustafa N.S."/>
            <person name="Li S."/>
            <person name="Yun Q."/>
            <person name="Keller S.R."/>
            <person name="Mao J."/>
            <person name="Zhang R."/>
            <person name="Strauss S.H."/>
        </authorList>
    </citation>
    <scope>NUCLEOTIDE SEQUENCE</scope>
    <source>
        <strain evidence="5">GM15</strain>
        <tissue evidence="5">Leaf</tissue>
    </source>
</reference>
<protein>
    <recommendedName>
        <fullName evidence="7">Cation-transporting P-type ATPase N-terminal domain-containing protein</fullName>
    </recommendedName>
</protein>
<dbReference type="InterPro" id="IPR004014">
    <property type="entry name" value="ATPase_P-typ_cation-transptr_N"/>
</dbReference>
<keyword evidence="2" id="KW-1133">Transmembrane helix</keyword>
<organism evidence="5 6">
    <name type="scientific">Populus tomentosa</name>
    <name type="common">Chinese white poplar</name>
    <dbReference type="NCBI Taxonomy" id="118781"/>
    <lineage>
        <taxon>Eukaryota</taxon>
        <taxon>Viridiplantae</taxon>
        <taxon>Streptophyta</taxon>
        <taxon>Embryophyta</taxon>
        <taxon>Tracheophyta</taxon>
        <taxon>Spermatophyta</taxon>
        <taxon>Magnoliopsida</taxon>
        <taxon>eudicotyledons</taxon>
        <taxon>Gunneridae</taxon>
        <taxon>Pentapetalae</taxon>
        <taxon>rosids</taxon>
        <taxon>fabids</taxon>
        <taxon>Malpighiales</taxon>
        <taxon>Salicaceae</taxon>
        <taxon>Saliceae</taxon>
        <taxon>Populus</taxon>
    </lineage>
</organism>
<feature type="domain" description="P-type ATPase A" evidence="3">
    <location>
        <begin position="117"/>
        <end position="175"/>
    </location>
</feature>
<evidence type="ECO:0000313" key="6">
    <source>
        <dbReference type="Proteomes" id="UP000886885"/>
    </source>
</evidence>
<evidence type="ECO:0000313" key="5">
    <source>
        <dbReference type="EMBL" id="KAG6744494.1"/>
    </source>
</evidence>
<keyword evidence="2" id="KW-0472">Membrane</keyword>
<name>A0A8X7Y5I8_POPTO</name>
<feature type="transmembrane region" description="Helical" evidence="2">
    <location>
        <begin position="193"/>
        <end position="217"/>
    </location>
</feature>
<evidence type="ECO:0000256" key="1">
    <source>
        <dbReference type="ARBA" id="ARBA00022842"/>
    </source>
</evidence>
<gene>
    <name evidence="5" type="ORF">POTOM_051127</name>
</gene>
<comment type="caution">
    <text evidence="5">The sequence shown here is derived from an EMBL/GenBank/DDBJ whole genome shotgun (WGS) entry which is preliminary data.</text>
</comment>
<feature type="domain" description="Cation-transporting P-type ATPase N-terminal" evidence="4">
    <location>
        <begin position="3"/>
        <end position="44"/>
    </location>
</feature>
<accession>A0A8X7Y5I8</accession>
<keyword evidence="1" id="KW-0460">Magnesium</keyword>
<evidence type="ECO:0008006" key="7">
    <source>
        <dbReference type="Google" id="ProtNLM"/>
    </source>
</evidence>
<dbReference type="EMBL" id="JAAWWB010000031">
    <property type="protein sequence ID" value="KAG6744494.1"/>
    <property type="molecule type" value="Genomic_DNA"/>
</dbReference>
<dbReference type="PANTHER" id="PTHR42861">
    <property type="entry name" value="CALCIUM-TRANSPORTING ATPASE"/>
    <property type="match status" value="1"/>
</dbReference>
<proteinExistence type="predicted"/>